<evidence type="ECO:0000313" key="2">
    <source>
        <dbReference type="Proteomes" id="UP000306037"/>
    </source>
</evidence>
<comment type="caution">
    <text evidence="1">The sequence shown here is derived from an EMBL/GenBank/DDBJ whole genome shotgun (WGS) entry which is preliminary data.</text>
</comment>
<organism evidence="1 2">
    <name type="scientific">Bacillus wiedmannii</name>
    <dbReference type="NCBI Taxonomy" id="1890302"/>
    <lineage>
        <taxon>Bacteria</taxon>
        <taxon>Bacillati</taxon>
        <taxon>Bacillota</taxon>
        <taxon>Bacilli</taxon>
        <taxon>Bacillales</taxon>
        <taxon>Bacillaceae</taxon>
        <taxon>Bacillus</taxon>
        <taxon>Bacillus cereus group</taxon>
    </lineage>
</organism>
<dbReference type="AlphaFoldDB" id="A0A4U2N464"/>
<dbReference type="EMBL" id="SZOM01000022">
    <property type="protein sequence ID" value="TKH19157.1"/>
    <property type="molecule type" value="Genomic_DNA"/>
</dbReference>
<dbReference type="RefSeq" id="WP_097961918.1">
    <property type="nucleotide sequence ID" value="NZ_SZOM01000022.1"/>
</dbReference>
<sequence length="71" mass="8123">MKDVYTFVAKNDNTIVDCDSYLLASEEEACGMANNIIGSYLEINKAVNTIEIFKYDNNKFSFIGTYTEYKK</sequence>
<protein>
    <submittedName>
        <fullName evidence="1">Uncharacterized protein</fullName>
    </submittedName>
</protein>
<name>A0A4U2N464_9BACI</name>
<gene>
    <name evidence="1" type="ORF">FC694_02370</name>
</gene>
<dbReference type="Proteomes" id="UP000306037">
    <property type="component" value="Unassembled WGS sequence"/>
</dbReference>
<accession>A0A4U2N464</accession>
<evidence type="ECO:0000313" key="1">
    <source>
        <dbReference type="EMBL" id="TKH19157.1"/>
    </source>
</evidence>
<reference evidence="1 2" key="1">
    <citation type="journal article" date="2019" name="Environ. Microbiol.">
        <title>An active ?-lactamase is a part of an orchestrated cell wall stress resistance network of Bacillus subtilis and related rhizosphere species.</title>
        <authorList>
            <person name="Bucher T."/>
            <person name="Keren-Paz A."/>
            <person name="Hausser J."/>
            <person name="Olender T."/>
            <person name="Cytryn E."/>
            <person name="Kolodkin-Gal I."/>
        </authorList>
    </citation>
    <scope>NUCLEOTIDE SEQUENCE [LARGE SCALE GENOMIC DNA]</scope>
    <source>
        <strain evidence="1 2">I71</strain>
    </source>
</reference>
<proteinExistence type="predicted"/>